<feature type="domain" description="TonB C-terminal" evidence="7">
    <location>
        <begin position="164"/>
        <end position="230"/>
    </location>
</feature>
<evidence type="ECO:0000256" key="3">
    <source>
        <dbReference type="ARBA" id="ARBA00022989"/>
    </source>
</evidence>
<dbReference type="SUPFAM" id="SSF74653">
    <property type="entry name" value="TolA/TonB C-terminal domain"/>
    <property type="match status" value="1"/>
</dbReference>
<keyword evidence="4" id="KW-0472">Membrane</keyword>
<evidence type="ECO:0000256" key="2">
    <source>
        <dbReference type="ARBA" id="ARBA00022692"/>
    </source>
</evidence>
<feature type="coiled-coil region" evidence="5">
    <location>
        <begin position="52"/>
        <end position="79"/>
    </location>
</feature>
<keyword evidence="3" id="KW-1133">Transmembrane helix</keyword>
<evidence type="ECO:0000256" key="4">
    <source>
        <dbReference type="ARBA" id="ARBA00023136"/>
    </source>
</evidence>
<evidence type="ECO:0000256" key="6">
    <source>
        <dbReference type="SAM" id="MobiDB-lite"/>
    </source>
</evidence>
<comment type="subcellular location">
    <subcellularLocation>
        <location evidence="1">Membrane</location>
        <topology evidence="1">Single-pass membrane protein</topology>
    </subcellularLocation>
</comment>
<keyword evidence="5" id="KW-0175">Coiled coil</keyword>
<name>A0A3A1YZ82_9BURK</name>
<dbReference type="OrthoDB" id="9803361at2"/>
<dbReference type="GO" id="GO:0016020">
    <property type="term" value="C:membrane"/>
    <property type="evidence" value="ECO:0007669"/>
    <property type="project" value="UniProtKB-SubCell"/>
</dbReference>
<keyword evidence="2" id="KW-0812">Transmembrane</keyword>
<dbReference type="GO" id="GO:0055085">
    <property type="term" value="P:transmembrane transport"/>
    <property type="evidence" value="ECO:0007669"/>
    <property type="project" value="InterPro"/>
</dbReference>
<reference evidence="8 9" key="1">
    <citation type="submission" date="2017-08" db="EMBL/GenBank/DDBJ databases">
        <title>Pusillimonas indicus sp. nov., a member of the family Alcaligenaceae isolated from surface seawater.</title>
        <authorList>
            <person name="Li J."/>
        </authorList>
    </citation>
    <scope>NUCLEOTIDE SEQUENCE [LARGE SCALE GENOMIC DNA]</scope>
    <source>
        <strain evidence="8 9">L52-1-41</strain>
    </source>
</reference>
<evidence type="ECO:0000259" key="7">
    <source>
        <dbReference type="Pfam" id="PF03544"/>
    </source>
</evidence>
<sequence length="247" mass="27552">MPVSSLEVTLVNTRTEAEPANAQILAQQNLNAGGNDTGETYASSPLPRTQENEVNEIILEALRKRQAELESEQEQLLTQLISETTTAEPRLRPELFQESPDPGSDDLNRDAQVLNARIAALKARIEAYNSRPRQQFVGPAAQRAAYAQYVEAWRLKIEQIGTEHYPQEARGRIYGSLQLTVYIDRDGTLRNVEINQPSSEPVLNSAARRIVQLAAPFPPLPPDVAAETDILAITRTWHFTNNELTTQ</sequence>
<dbReference type="Gene3D" id="3.30.1150.10">
    <property type="match status" value="1"/>
</dbReference>
<dbReference type="Proteomes" id="UP000266206">
    <property type="component" value="Unassembled WGS sequence"/>
</dbReference>
<evidence type="ECO:0000256" key="5">
    <source>
        <dbReference type="SAM" id="Coils"/>
    </source>
</evidence>
<evidence type="ECO:0000313" key="8">
    <source>
        <dbReference type="EMBL" id="RIY42609.1"/>
    </source>
</evidence>
<dbReference type="InterPro" id="IPR006260">
    <property type="entry name" value="TonB/TolA_C"/>
</dbReference>
<dbReference type="EMBL" id="NQYH01000001">
    <property type="protein sequence ID" value="RIY42609.1"/>
    <property type="molecule type" value="Genomic_DNA"/>
</dbReference>
<dbReference type="InterPro" id="IPR037682">
    <property type="entry name" value="TonB_C"/>
</dbReference>
<accession>A0A3A1YZ82</accession>
<protein>
    <submittedName>
        <fullName evidence="8">Energy transducer TonB</fullName>
    </submittedName>
</protein>
<evidence type="ECO:0000313" key="9">
    <source>
        <dbReference type="Proteomes" id="UP000266206"/>
    </source>
</evidence>
<dbReference type="AlphaFoldDB" id="A0A3A1YZ82"/>
<feature type="region of interest" description="Disordered" evidence="6">
    <location>
        <begin position="83"/>
        <end position="105"/>
    </location>
</feature>
<gene>
    <name evidence="8" type="ORF">CJP73_01665</name>
</gene>
<dbReference type="Pfam" id="PF03544">
    <property type="entry name" value="TonB_C"/>
    <property type="match status" value="1"/>
</dbReference>
<comment type="caution">
    <text evidence="8">The sequence shown here is derived from an EMBL/GenBank/DDBJ whole genome shotgun (WGS) entry which is preliminary data.</text>
</comment>
<organism evidence="8 9">
    <name type="scientific">Neopusillimonas maritima</name>
    <dbReference type="NCBI Taxonomy" id="2026239"/>
    <lineage>
        <taxon>Bacteria</taxon>
        <taxon>Pseudomonadati</taxon>
        <taxon>Pseudomonadota</taxon>
        <taxon>Betaproteobacteria</taxon>
        <taxon>Burkholderiales</taxon>
        <taxon>Alcaligenaceae</taxon>
        <taxon>Neopusillimonas</taxon>
    </lineage>
</organism>
<dbReference type="NCBIfam" id="TIGR01352">
    <property type="entry name" value="tonB_Cterm"/>
    <property type="match status" value="1"/>
</dbReference>
<evidence type="ECO:0000256" key="1">
    <source>
        <dbReference type="ARBA" id="ARBA00004167"/>
    </source>
</evidence>
<proteinExistence type="predicted"/>